<reference evidence="3 4" key="1">
    <citation type="submission" date="2021-01" db="EMBL/GenBank/DDBJ databases">
        <title>Genomic Encyclopedia of Type Strains, Phase IV (KMG-IV): sequencing the most valuable type-strain genomes for metagenomic binning, comparative biology and taxonomic classification.</title>
        <authorList>
            <person name="Goeker M."/>
        </authorList>
    </citation>
    <scope>NUCLEOTIDE SEQUENCE [LARGE SCALE GENOMIC DNA]</scope>
    <source>
        <strain evidence="3 4">DSM 104297</strain>
    </source>
</reference>
<evidence type="ECO:0000259" key="2">
    <source>
        <dbReference type="PROSITE" id="PS50801"/>
    </source>
</evidence>
<evidence type="ECO:0000313" key="4">
    <source>
        <dbReference type="Proteomes" id="UP000809829"/>
    </source>
</evidence>
<feature type="domain" description="STAS" evidence="2">
    <location>
        <begin position="166"/>
        <end position="277"/>
    </location>
</feature>
<dbReference type="Gene3D" id="1.10.490.70">
    <property type="entry name" value="Histidine kinase N-terminal domain"/>
    <property type="match status" value="1"/>
</dbReference>
<dbReference type="RefSeq" id="WP_239583443.1">
    <property type="nucleotide sequence ID" value="NZ_JAFBFC010000003.1"/>
</dbReference>
<gene>
    <name evidence="3" type="ORF">JOC83_001949</name>
</gene>
<dbReference type="PANTHER" id="PTHR33745">
    <property type="entry name" value="RSBT ANTAGONIST PROTEIN RSBS-RELATED"/>
    <property type="match status" value="1"/>
</dbReference>
<dbReference type="PANTHER" id="PTHR33745:SF3">
    <property type="entry name" value="RSBT CO-ANTAGONIST PROTEIN RSBRC"/>
    <property type="match status" value="1"/>
</dbReference>
<dbReference type="EMBL" id="JAFBFC010000003">
    <property type="protein sequence ID" value="MBM7703102.1"/>
    <property type="molecule type" value="Genomic_DNA"/>
</dbReference>
<dbReference type="Proteomes" id="UP000809829">
    <property type="component" value="Unassembled WGS sequence"/>
</dbReference>
<dbReference type="InterPro" id="IPR002645">
    <property type="entry name" value="STAS_dom"/>
</dbReference>
<organism evidence="3 4">
    <name type="scientific">Priestia iocasae</name>
    <dbReference type="NCBI Taxonomy" id="2291674"/>
    <lineage>
        <taxon>Bacteria</taxon>
        <taxon>Bacillati</taxon>
        <taxon>Bacillota</taxon>
        <taxon>Bacilli</taxon>
        <taxon>Bacillales</taxon>
        <taxon>Bacillaceae</taxon>
        <taxon>Priestia</taxon>
    </lineage>
</organism>
<dbReference type="PROSITE" id="PS50801">
    <property type="entry name" value="STAS"/>
    <property type="match status" value="1"/>
</dbReference>
<evidence type="ECO:0000313" key="3">
    <source>
        <dbReference type="EMBL" id="MBM7703102.1"/>
    </source>
</evidence>
<keyword evidence="4" id="KW-1185">Reference proteome</keyword>
<sequence length="285" mass="32523">MKTETDQFYDYLLTKCDTMLEGWLQAREIKPHSVYSANAPIETENQLIDSTRILIQAICKMFNDDQHGFEQGIKAWTDKVAERRAAHQTPIYEIIQQFYNLRTSFWNVIKQYVVDHQSQASTSDVLKWSDMMNRSFDYVITQFTEEYYKLNKELLTAQQEMINELSSPIIPITAEIGVLPLIGDIDTNRAKYILESTLKQCEERKISHLFIDLSGVPIVDTMVAHQIFQVVETLRLLGVETTLSGIRPEVAQTAVNLGLDFVDIPTQSNLAKALASIGLEIKVQA</sequence>
<proteinExistence type="predicted"/>
<dbReference type="Pfam" id="PF01740">
    <property type="entry name" value="STAS"/>
    <property type="match status" value="1"/>
</dbReference>
<protein>
    <submittedName>
        <fullName evidence="3">RsbT co-antagonist protein RsbR</fullName>
    </submittedName>
</protein>
<dbReference type="Gene3D" id="3.30.750.24">
    <property type="entry name" value="STAS domain"/>
    <property type="match status" value="1"/>
</dbReference>
<name>A0ABS2QVT1_9BACI</name>
<keyword evidence="1" id="KW-0597">Phosphoprotein</keyword>
<dbReference type="SUPFAM" id="SSF52091">
    <property type="entry name" value="SpoIIaa-like"/>
    <property type="match status" value="1"/>
</dbReference>
<dbReference type="InterPro" id="IPR051932">
    <property type="entry name" value="Bact_StressResp_Reg"/>
</dbReference>
<evidence type="ECO:0000256" key="1">
    <source>
        <dbReference type="ARBA" id="ARBA00022553"/>
    </source>
</evidence>
<comment type="caution">
    <text evidence="3">The sequence shown here is derived from an EMBL/GenBank/DDBJ whole genome shotgun (WGS) entry which is preliminary data.</text>
</comment>
<dbReference type="CDD" id="cd07041">
    <property type="entry name" value="STAS_RsbR_RsbS_like"/>
    <property type="match status" value="1"/>
</dbReference>
<accession>A0ABS2QVT1</accession>
<dbReference type="InterPro" id="IPR036513">
    <property type="entry name" value="STAS_dom_sf"/>
</dbReference>